<feature type="region of interest" description="Disordered" evidence="1">
    <location>
        <begin position="18"/>
        <end position="74"/>
    </location>
</feature>
<protein>
    <submittedName>
        <fullName evidence="2">Uncharacterized protein</fullName>
    </submittedName>
</protein>
<keyword evidence="3" id="KW-1185">Reference proteome</keyword>
<dbReference type="AlphaFoldDB" id="A0AAP0HYB0"/>
<dbReference type="Proteomes" id="UP001419268">
    <property type="component" value="Unassembled WGS sequence"/>
</dbReference>
<feature type="compositionally biased region" description="Basic residues" evidence="1">
    <location>
        <begin position="41"/>
        <end position="55"/>
    </location>
</feature>
<sequence length="141" mass="14729">MGLGVVGKYEINVVSVEQQQTREGEDRRLPLSSSATLLTHFGKREKKKKKKKKRKAADESSSEGAAAAEDGGRCRGTVAAVQRWAAADHGKVELRQGADGATVGSEGRRGACGRAVAAAAAAAARRGGASLDRSIPDETQQ</sequence>
<evidence type="ECO:0000313" key="2">
    <source>
        <dbReference type="EMBL" id="KAK9100845.1"/>
    </source>
</evidence>
<comment type="caution">
    <text evidence="2">The sequence shown here is derived from an EMBL/GenBank/DDBJ whole genome shotgun (WGS) entry which is preliminary data.</text>
</comment>
<accession>A0AAP0HYB0</accession>
<proteinExistence type="predicted"/>
<feature type="compositionally biased region" description="Basic and acidic residues" evidence="1">
    <location>
        <begin position="20"/>
        <end position="29"/>
    </location>
</feature>
<evidence type="ECO:0000313" key="3">
    <source>
        <dbReference type="Proteomes" id="UP001419268"/>
    </source>
</evidence>
<dbReference type="EMBL" id="JBBNAG010000010">
    <property type="protein sequence ID" value="KAK9100845.1"/>
    <property type="molecule type" value="Genomic_DNA"/>
</dbReference>
<evidence type="ECO:0000256" key="1">
    <source>
        <dbReference type="SAM" id="MobiDB-lite"/>
    </source>
</evidence>
<gene>
    <name evidence="2" type="ORF">Scep_024275</name>
</gene>
<organism evidence="2 3">
    <name type="scientific">Stephania cephalantha</name>
    <dbReference type="NCBI Taxonomy" id="152367"/>
    <lineage>
        <taxon>Eukaryota</taxon>
        <taxon>Viridiplantae</taxon>
        <taxon>Streptophyta</taxon>
        <taxon>Embryophyta</taxon>
        <taxon>Tracheophyta</taxon>
        <taxon>Spermatophyta</taxon>
        <taxon>Magnoliopsida</taxon>
        <taxon>Ranunculales</taxon>
        <taxon>Menispermaceae</taxon>
        <taxon>Menispermoideae</taxon>
        <taxon>Cissampelideae</taxon>
        <taxon>Stephania</taxon>
    </lineage>
</organism>
<name>A0AAP0HYB0_9MAGN</name>
<reference evidence="2 3" key="1">
    <citation type="submission" date="2024-01" db="EMBL/GenBank/DDBJ databases">
        <title>Genome assemblies of Stephania.</title>
        <authorList>
            <person name="Yang L."/>
        </authorList>
    </citation>
    <scope>NUCLEOTIDE SEQUENCE [LARGE SCALE GENOMIC DNA]</scope>
    <source>
        <strain evidence="2">JXDWG</strain>
        <tissue evidence="2">Leaf</tissue>
    </source>
</reference>